<comment type="caution">
    <text evidence="1">The sequence shown here is derived from an EMBL/GenBank/DDBJ whole genome shotgun (WGS) entry which is preliminary data.</text>
</comment>
<evidence type="ECO:0000313" key="2">
    <source>
        <dbReference type="Proteomes" id="UP000012106"/>
    </source>
</evidence>
<reference evidence="1 2" key="1">
    <citation type="submission" date="2013-01" db="EMBL/GenBank/DDBJ databases">
        <authorList>
            <person name="Harkins D.M."/>
            <person name="Durkin A.S."/>
            <person name="Brinkac L.M."/>
            <person name="Haft D.H."/>
            <person name="Selengut J.D."/>
            <person name="Sanka R."/>
            <person name="DePew J."/>
            <person name="Purushe J."/>
            <person name="Hartskeerl R.A."/>
            <person name="Ahmed A."/>
            <person name="van der Linden H."/>
            <person name="Goris M.G.A."/>
            <person name="Vinetz J.M."/>
            <person name="Sutton G.G."/>
            <person name="Nierman W.C."/>
            <person name="Fouts D.E."/>
        </authorList>
    </citation>
    <scope>NUCLEOTIDE SEQUENCE [LARGE SCALE GENOMIC DNA]</scope>
    <source>
        <strain evidence="1 2">MAVJ 401</strain>
    </source>
</reference>
<dbReference type="Proteomes" id="UP000012106">
    <property type="component" value="Unassembled WGS sequence"/>
</dbReference>
<proteinExistence type="predicted"/>
<name>M6JF73_9LEPT</name>
<evidence type="ECO:0000313" key="1">
    <source>
        <dbReference type="EMBL" id="EMN20286.1"/>
    </source>
</evidence>
<gene>
    <name evidence="1" type="ORF">LEP1GSC063_2446</name>
</gene>
<organism evidence="1 2">
    <name type="scientific">Leptospira santarosai serovar Arenal str. MAVJ 401</name>
    <dbReference type="NCBI Taxonomy" id="1049976"/>
    <lineage>
        <taxon>Bacteria</taxon>
        <taxon>Pseudomonadati</taxon>
        <taxon>Spirochaetota</taxon>
        <taxon>Spirochaetia</taxon>
        <taxon>Leptospirales</taxon>
        <taxon>Leptospiraceae</taxon>
        <taxon>Leptospira</taxon>
    </lineage>
</organism>
<dbReference type="AlphaFoldDB" id="M6JF73"/>
<protein>
    <submittedName>
        <fullName evidence="1">Uncharacterized protein</fullName>
    </submittedName>
</protein>
<accession>M6JF73</accession>
<dbReference type="EMBL" id="AHMU02000070">
    <property type="protein sequence ID" value="EMN20286.1"/>
    <property type="molecule type" value="Genomic_DNA"/>
</dbReference>
<sequence length="39" mass="4670">MDARLRNGESDHRQIYEYNSEFDVRESEFFLYVGTPAKV</sequence>